<feature type="domain" description="Nudix hydrolase" evidence="3">
    <location>
        <begin position="6"/>
        <end position="160"/>
    </location>
</feature>
<comment type="caution">
    <text evidence="4">The sequence shown here is derived from an EMBL/GenBank/DDBJ whole genome shotgun (WGS) entry which is preliminary data.</text>
</comment>
<dbReference type="Gene3D" id="3.90.79.10">
    <property type="entry name" value="Nucleoside Triphosphate Pyrophosphohydrolase"/>
    <property type="match status" value="1"/>
</dbReference>
<dbReference type="PRINTS" id="PR00502">
    <property type="entry name" value="NUDIXFAMILY"/>
</dbReference>
<dbReference type="AlphaFoldDB" id="A0A0G0NLN1"/>
<gene>
    <name evidence="4" type="ORF">UT40_C0011G0007</name>
</gene>
<comment type="similarity">
    <text evidence="2">Belongs to the Nudix hydrolase family.</text>
</comment>
<dbReference type="InterPro" id="IPR020084">
    <property type="entry name" value="NUDIX_hydrolase_CS"/>
</dbReference>
<dbReference type="InterPro" id="IPR020476">
    <property type="entry name" value="Nudix_hydrolase"/>
</dbReference>
<proteinExistence type="inferred from homology"/>
<evidence type="ECO:0000313" key="5">
    <source>
        <dbReference type="Proteomes" id="UP000034690"/>
    </source>
</evidence>
<protein>
    <recommendedName>
        <fullName evidence="3">Nudix hydrolase domain-containing protein</fullName>
    </recommendedName>
</protein>
<dbReference type="EMBL" id="LBWQ01000011">
    <property type="protein sequence ID" value="KKR13696.1"/>
    <property type="molecule type" value="Genomic_DNA"/>
</dbReference>
<dbReference type="PROSITE" id="PS00893">
    <property type="entry name" value="NUDIX_BOX"/>
    <property type="match status" value="1"/>
</dbReference>
<dbReference type="GO" id="GO:0016787">
    <property type="term" value="F:hydrolase activity"/>
    <property type="evidence" value="ECO:0007669"/>
    <property type="project" value="UniProtKB-KW"/>
</dbReference>
<evidence type="ECO:0000313" key="4">
    <source>
        <dbReference type="EMBL" id="KKR13696.1"/>
    </source>
</evidence>
<reference evidence="4 5" key="1">
    <citation type="journal article" date="2015" name="Nature">
        <title>rRNA introns, odd ribosomes, and small enigmatic genomes across a large radiation of phyla.</title>
        <authorList>
            <person name="Brown C.T."/>
            <person name="Hug L.A."/>
            <person name="Thomas B.C."/>
            <person name="Sharon I."/>
            <person name="Castelle C.J."/>
            <person name="Singh A."/>
            <person name="Wilkins M.J."/>
            <person name="Williams K.H."/>
            <person name="Banfield J.F."/>
        </authorList>
    </citation>
    <scope>NUCLEOTIDE SEQUENCE [LARGE SCALE GENOMIC DNA]</scope>
</reference>
<dbReference type="SUPFAM" id="SSF55811">
    <property type="entry name" value="Nudix"/>
    <property type="match status" value="1"/>
</dbReference>
<evidence type="ECO:0000256" key="2">
    <source>
        <dbReference type="RuleBase" id="RU003476"/>
    </source>
</evidence>
<keyword evidence="1 2" id="KW-0378">Hydrolase</keyword>
<evidence type="ECO:0000256" key="1">
    <source>
        <dbReference type="ARBA" id="ARBA00022801"/>
    </source>
</evidence>
<dbReference type="Proteomes" id="UP000034690">
    <property type="component" value="Unassembled WGS sequence"/>
</dbReference>
<accession>A0A0G0NLN1</accession>
<dbReference type="Pfam" id="PF00293">
    <property type="entry name" value="NUDIX"/>
    <property type="match status" value="1"/>
</dbReference>
<dbReference type="InterPro" id="IPR015797">
    <property type="entry name" value="NUDIX_hydrolase-like_dom_sf"/>
</dbReference>
<dbReference type="InterPro" id="IPR000086">
    <property type="entry name" value="NUDIX_hydrolase_dom"/>
</dbReference>
<name>A0A0G0NLN1_9BACT</name>
<organism evidence="4 5">
    <name type="scientific">Candidatus Woesebacteria bacterium GW2011_GWA1_39_21b</name>
    <dbReference type="NCBI Taxonomy" id="1618551"/>
    <lineage>
        <taxon>Bacteria</taxon>
        <taxon>Candidatus Woeseibacteriota</taxon>
    </lineage>
</organism>
<dbReference type="PROSITE" id="PS51462">
    <property type="entry name" value="NUDIX"/>
    <property type="match status" value="1"/>
</dbReference>
<evidence type="ECO:0000259" key="3">
    <source>
        <dbReference type="PROSITE" id="PS51462"/>
    </source>
</evidence>
<sequence length="167" mass="19077">MGITEKYHGHSGVDYIFEYDDADSFDHLEKEKCRQVYGVCFCGNQMVIGHGGIKNAWGLIGGTIEAGETFEQTLKREIQEESNMEVLNQIPIGYQKMTDTRDGSFVYQLRYACLVRPYGPFIADPADSIIEIKLIDPINYKQYFDWGQIGERIIARALELKGDLKHK</sequence>